<dbReference type="Proteomes" id="UP001057375">
    <property type="component" value="Unassembled WGS sequence"/>
</dbReference>
<keyword evidence="1" id="KW-0433">Leucine-rich repeat</keyword>
<accession>A0ABQ5KN01</accession>
<feature type="non-terminal residue" evidence="3">
    <location>
        <position position="571"/>
    </location>
</feature>
<proteinExistence type="predicted"/>
<dbReference type="Pfam" id="PF00560">
    <property type="entry name" value="LRR_1"/>
    <property type="match status" value="1"/>
</dbReference>
<feature type="non-terminal residue" evidence="3">
    <location>
        <position position="1"/>
    </location>
</feature>
<dbReference type="Pfam" id="PF13855">
    <property type="entry name" value="LRR_8"/>
    <property type="match status" value="1"/>
</dbReference>
<dbReference type="PANTHER" id="PTHR46652:SF3">
    <property type="entry name" value="LEUCINE-RICH REPEAT-CONTAINING PROTEIN 9"/>
    <property type="match status" value="1"/>
</dbReference>
<evidence type="ECO:0000256" key="2">
    <source>
        <dbReference type="ARBA" id="ARBA00022737"/>
    </source>
</evidence>
<dbReference type="InterPro" id="IPR003591">
    <property type="entry name" value="Leu-rich_rpt_typical-subtyp"/>
</dbReference>
<sequence>LKTLVSVDDGTGTISPSLSCSGDTISDLAGIEHLTEITHIDLSSTDISDSSHLGYLSTLSNIESLNLSDCSFASLPDLHLLASLTMLDVSSTNISLPSATATSALLPANIVEFYASSTSIGNSGFSAHIASHLSKLTKLDLSNTSVTDITDLSETQINTLTHLFLGGNGSLTGVTTTLPSMSELVWLDISGNNLTAIPDLSSCKSHLTTLNLNSNPALFFVNAIAIYGLTNLTTLNVSGCSLSDVSPLFYLSNLVTLDISSNLLCFGSDSPTELRDKFASTLSSFMYNFQSCPTECSSAVSDVSMFGANKVCVETTPASGVWSVVCSSNSYTEYSSATSFNCTTPTDSSTNCDGGCVYGEECRASSPNSTTGYCATVVPDAALHECLLSYIPTSNRADAAFSVASMHHLDGSIDCHNYSTTISSATVPVSDLTGLEHAVNISSLDLSSNSSISDVSPLSSLTSLEYLFLGSCQINTWNLTNPNGYALKTLSIPSTTLTNSQLVLSTMELFEYLSVLDISSNSSVSDISGLSAVLSTLTDVDLSHISPSVTDLTPLLPNSNGIASANSKLTS</sequence>
<dbReference type="EMBL" id="BQXS01010214">
    <property type="protein sequence ID" value="GKT33331.1"/>
    <property type="molecule type" value="Genomic_DNA"/>
</dbReference>
<evidence type="ECO:0000313" key="3">
    <source>
        <dbReference type="EMBL" id="GKT33331.1"/>
    </source>
</evidence>
<dbReference type="InterPro" id="IPR050836">
    <property type="entry name" value="SDS22/Internalin_LRR"/>
</dbReference>
<dbReference type="Gene3D" id="3.80.10.10">
    <property type="entry name" value="Ribonuclease Inhibitor"/>
    <property type="match status" value="2"/>
</dbReference>
<dbReference type="SUPFAM" id="SSF52058">
    <property type="entry name" value="L domain-like"/>
    <property type="match status" value="2"/>
</dbReference>
<evidence type="ECO:0000313" key="4">
    <source>
        <dbReference type="Proteomes" id="UP001057375"/>
    </source>
</evidence>
<dbReference type="InterPro" id="IPR032675">
    <property type="entry name" value="LRR_dom_sf"/>
</dbReference>
<organism evidence="3 4">
    <name type="scientific">Aduncisulcus paluster</name>
    <dbReference type="NCBI Taxonomy" id="2918883"/>
    <lineage>
        <taxon>Eukaryota</taxon>
        <taxon>Metamonada</taxon>
        <taxon>Carpediemonas-like organisms</taxon>
        <taxon>Aduncisulcus</taxon>
    </lineage>
</organism>
<name>A0ABQ5KN01_9EUKA</name>
<dbReference type="InterPro" id="IPR001611">
    <property type="entry name" value="Leu-rich_rpt"/>
</dbReference>
<evidence type="ECO:0000256" key="1">
    <source>
        <dbReference type="ARBA" id="ARBA00022614"/>
    </source>
</evidence>
<keyword evidence="4" id="KW-1185">Reference proteome</keyword>
<comment type="caution">
    <text evidence="3">The sequence shown here is derived from an EMBL/GenBank/DDBJ whole genome shotgun (WGS) entry which is preliminary data.</text>
</comment>
<reference evidence="3" key="1">
    <citation type="submission" date="2022-03" db="EMBL/GenBank/DDBJ databases">
        <title>Draft genome sequence of Aduncisulcus paluster, a free-living microaerophilic Fornicata.</title>
        <authorList>
            <person name="Yuyama I."/>
            <person name="Kume K."/>
            <person name="Tamura T."/>
            <person name="Inagaki Y."/>
            <person name="Hashimoto T."/>
        </authorList>
    </citation>
    <scope>NUCLEOTIDE SEQUENCE</scope>
    <source>
        <strain evidence="3">NY0171</strain>
    </source>
</reference>
<dbReference type="PROSITE" id="PS51450">
    <property type="entry name" value="LRR"/>
    <property type="match status" value="4"/>
</dbReference>
<dbReference type="SMART" id="SM00369">
    <property type="entry name" value="LRR_TYP"/>
    <property type="match status" value="5"/>
</dbReference>
<dbReference type="PANTHER" id="PTHR46652">
    <property type="entry name" value="LEUCINE-RICH REPEAT AND IQ DOMAIN-CONTAINING PROTEIN 1-RELATED"/>
    <property type="match status" value="1"/>
</dbReference>
<keyword evidence="2" id="KW-0677">Repeat</keyword>
<protein>
    <submittedName>
        <fullName evidence="3">Uncharacterized protein</fullName>
    </submittedName>
</protein>
<gene>
    <name evidence="3" type="ORF">ADUPG1_007277</name>
</gene>